<dbReference type="InterPro" id="IPR035969">
    <property type="entry name" value="Rab-GAP_TBC_sf"/>
</dbReference>
<dbReference type="Proteomes" id="UP001369815">
    <property type="component" value="Unassembled WGS sequence"/>
</dbReference>
<dbReference type="EMBL" id="JBANMG010000001">
    <property type="protein sequence ID" value="KAK6957382.1"/>
    <property type="molecule type" value="Genomic_DNA"/>
</dbReference>
<dbReference type="AlphaFoldDB" id="A0AAX6MYX9"/>
<keyword evidence="4" id="KW-1185">Reference proteome</keyword>
<evidence type="ECO:0000313" key="3">
    <source>
        <dbReference type="EMBL" id="KAK6957382.1"/>
    </source>
</evidence>
<reference evidence="3 4" key="1">
    <citation type="journal article" date="2024" name="Front Chem Biol">
        <title>Unveiling the potential of Daldinia eschscholtzii MFLUCC 19-0629 through bioactivity and bioinformatics studies for enhanced sustainable agriculture production.</title>
        <authorList>
            <person name="Brooks S."/>
            <person name="Weaver J.A."/>
            <person name="Klomchit A."/>
            <person name="Alharthi S.A."/>
            <person name="Onlamun T."/>
            <person name="Nurani R."/>
            <person name="Vong T.K."/>
            <person name="Alberti F."/>
            <person name="Greco C."/>
        </authorList>
    </citation>
    <scope>NUCLEOTIDE SEQUENCE [LARGE SCALE GENOMIC DNA]</scope>
    <source>
        <strain evidence="3">MFLUCC 19-0629</strain>
    </source>
</reference>
<evidence type="ECO:0000313" key="4">
    <source>
        <dbReference type="Proteomes" id="UP001369815"/>
    </source>
</evidence>
<dbReference type="SMART" id="SM00164">
    <property type="entry name" value="TBC"/>
    <property type="match status" value="1"/>
</dbReference>
<dbReference type="InterPro" id="IPR045913">
    <property type="entry name" value="TBC20/Gyp8-like"/>
</dbReference>
<dbReference type="PANTHER" id="PTHR20913">
    <property type="entry name" value="TBC1 DOMAIN FAMILY MEMBER 20/GTPASE"/>
    <property type="match status" value="1"/>
</dbReference>
<organism evidence="3 4">
    <name type="scientific">Daldinia eschscholtzii</name>
    <dbReference type="NCBI Taxonomy" id="292717"/>
    <lineage>
        <taxon>Eukaryota</taxon>
        <taxon>Fungi</taxon>
        <taxon>Dikarya</taxon>
        <taxon>Ascomycota</taxon>
        <taxon>Pezizomycotina</taxon>
        <taxon>Sordariomycetes</taxon>
        <taxon>Xylariomycetidae</taxon>
        <taxon>Xylariales</taxon>
        <taxon>Hypoxylaceae</taxon>
        <taxon>Daldinia</taxon>
    </lineage>
</organism>
<comment type="caution">
    <text evidence="3">The sequence shown here is derived from an EMBL/GenBank/DDBJ whole genome shotgun (WGS) entry which is preliminary data.</text>
</comment>
<dbReference type="Pfam" id="PF00566">
    <property type="entry name" value="RabGAP-TBC"/>
    <property type="match status" value="1"/>
</dbReference>
<name>A0AAX6MYX9_9PEZI</name>
<sequence>MAREYEVVDGSEEKDDLNFRDEPALTHKRTRILDACKRRDIDDLQALAISTGGFLTDAIRCQAWPILLGVNIDQREEREKTSDSWGKLEQHRDEGQVRLDVDRSFVYYPNDDTQAQLDEKKSQLSDLITEVLRRQPYLCYFQGYHDICQVFLLVLPPATRAAAVARLSALRIRDFMLPSLNPSVAQLRLIPDILRAADPALYAHVSRTEPFFALSDTLTMFAHNVRRYSDIARLFDALLAREQAFTLYVFAQIVLRRRDEIFEQDEPDMLHFTLSKLPEDLDLDAVIVDAAALFERYPPESLRSWRSVSNSSTLKTARDVSICAAQTLEDGHRFFERQRRELEWAQRRDELLRTAWANRALILAVVVGAGAVYFRKAPIWSNLASWSMPSHYF</sequence>
<accession>A0AAX6MYX9</accession>
<dbReference type="GO" id="GO:0006888">
    <property type="term" value="P:endoplasmic reticulum to Golgi vesicle-mediated transport"/>
    <property type="evidence" value="ECO:0007669"/>
    <property type="project" value="TreeGrafter"/>
</dbReference>
<dbReference type="PROSITE" id="PS50086">
    <property type="entry name" value="TBC_RABGAP"/>
    <property type="match status" value="1"/>
</dbReference>
<protein>
    <recommendedName>
        <fullName evidence="2">Rab-GAP TBC domain-containing protein</fullName>
    </recommendedName>
</protein>
<evidence type="ECO:0000259" key="2">
    <source>
        <dbReference type="PROSITE" id="PS50086"/>
    </source>
</evidence>
<dbReference type="Gene3D" id="1.10.472.80">
    <property type="entry name" value="Ypt/Rab-GAP domain of gyp1p, domain 3"/>
    <property type="match status" value="1"/>
</dbReference>
<gene>
    <name evidence="3" type="ORF">Daesc_000166</name>
</gene>
<dbReference type="FunFam" id="1.10.8.1310:FF:000001">
    <property type="entry name" value="TBC1 domain family, member 20"/>
    <property type="match status" value="1"/>
</dbReference>
<dbReference type="PANTHER" id="PTHR20913:SF7">
    <property type="entry name" value="RE60063P"/>
    <property type="match status" value="1"/>
</dbReference>
<dbReference type="GO" id="GO:0005096">
    <property type="term" value="F:GTPase activator activity"/>
    <property type="evidence" value="ECO:0007669"/>
    <property type="project" value="UniProtKB-KW"/>
</dbReference>
<keyword evidence="1" id="KW-0343">GTPase activation</keyword>
<proteinExistence type="predicted"/>
<evidence type="ECO:0000256" key="1">
    <source>
        <dbReference type="ARBA" id="ARBA00022468"/>
    </source>
</evidence>
<feature type="domain" description="Rab-GAP TBC" evidence="2">
    <location>
        <begin position="54"/>
        <end position="242"/>
    </location>
</feature>
<dbReference type="Gene3D" id="1.10.8.1310">
    <property type="match status" value="1"/>
</dbReference>
<dbReference type="InterPro" id="IPR000195">
    <property type="entry name" value="Rab-GAP-TBC_dom"/>
</dbReference>
<dbReference type="SUPFAM" id="SSF47923">
    <property type="entry name" value="Ypt/Rab-GAP domain of gyp1p"/>
    <property type="match status" value="2"/>
</dbReference>
<dbReference type="GO" id="GO:0005789">
    <property type="term" value="C:endoplasmic reticulum membrane"/>
    <property type="evidence" value="ECO:0007669"/>
    <property type="project" value="TreeGrafter"/>
</dbReference>